<dbReference type="eggNOG" id="ENOG502RAX3">
    <property type="taxonomic scope" value="Eukaryota"/>
</dbReference>
<gene>
    <name evidence="3" type="ORF">F503_06713</name>
</gene>
<feature type="compositionally biased region" description="Polar residues" evidence="1">
    <location>
        <begin position="80"/>
        <end position="94"/>
    </location>
</feature>
<feature type="compositionally biased region" description="Polar residues" evidence="1">
    <location>
        <begin position="503"/>
        <end position="513"/>
    </location>
</feature>
<organism evidence="3 4">
    <name type="scientific">Ophiostoma piceae (strain UAMH 11346)</name>
    <name type="common">Sap stain fungus</name>
    <dbReference type="NCBI Taxonomy" id="1262450"/>
    <lineage>
        <taxon>Eukaryota</taxon>
        <taxon>Fungi</taxon>
        <taxon>Dikarya</taxon>
        <taxon>Ascomycota</taxon>
        <taxon>Pezizomycotina</taxon>
        <taxon>Sordariomycetes</taxon>
        <taxon>Sordariomycetidae</taxon>
        <taxon>Ophiostomatales</taxon>
        <taxon>Ophiostomataceae</taxon>
        <taxon>Ophiostoma</taxon>
    </lineage>
</organism>
<dbReference type="EMBL" id="KE148167">
    <property type="protein sequence ID" value="EPE03540.1"/>
    <property type="molecule type" value="Genomic_DNA"/>
</dbReference>
<feature type="region of interest" description="Disordered" evidence="1">
    <location>
        <begin position="432"/>
        <end position="458"/>
    </location>
</feature>
<feature type="transmembrane region" description="Helical" evidence="2">
    <location>
        <begin position="1023"/>
        <end position="1047"/>
    </location>
</feature>
<name>S3CS96_OPHP1</name>
<feature type="region of interest" description="Disordered" evidence="1">
    <location>
        <begin position="730"/>
        <end position="769"/>
    </location>
</feature>
<feature type="compositionally biased region" description="Polar residues" evidence="1">
    <location>
        <begin position="307"/>
        <end position="321"/>
    </location>
</feature>
<dbReference type="STRING" id="1262450.S3CS96"/>
<feature type="compositionally biased region" description="Polar residues" evidence="1">
    <location>
        <begin position="568"/>
        <end position="577"/>
    </location>
</feature>
<feature type="region of interest" description="Disordered" evidence="1">
    <location>
        <begin position="488"/>
        <end position="537"/>
    </location>
</feature>
<dbReference type="OrthoDB" id="5353066at2759"/>
<evidence type="ECO:0000256" key="1">
    <source>
        <dbReference type="SAM" id="MobiDB-lite"/>
    </source>
</evidence>
<dbReference type="HOGENOM" id="CLU_009807_0_0_1"/>
<dbReference type="OMA" id="RFEFRDS"/>
<feature type="region of interest" description="Disordered" evidence="1">
    <location>
        <begin position="71"/>
        <end position="94"/>
    </location>
</feature>
<keyword evidence="4" id="KW-1185">Reference proteome</keyword>
<dbReference type="Proteomes" id="UP000016923">
    <property type="component" value="Unassembled WGS sequence"/>
</dbReference>
<keyword evidence="2" id="KW-0472">Membrane</keyword>
<feature type="region of interest" description="Disordered" evidence="1">
    <location>
        <begin position="566"/>
        <end position="587"/>
    </location>
</feature>
<feature type="compositionally biased region" description="Low complexity" evidence="1">
    <location>
        <begin position="578"/>
        <end position="587"/>
    </location>
</feature>
<feature type="region of interest" description="Disordered" evidence="1">
    <location>
        <begin position="1"/>
        <end position="55"/>
    </location>
</feature>
<protein>
    <submittedName>
        <fullName evidence="3">Uncharacterized protein</fullName>
    </submittedName>
</protein>
<evidence type="ECO:0000256" key="2">
    <source>
        <dbReference type="SAM" id="Phobius"/>
    </source>
</evidence>
<evidence type="ECO:0000313" key="3">
    <source>
        <dbReference type="EMBL" id="EPE03540.1"/>
    </source>
</evidence>
<sequence length="1093" mass="121400">MTSVENEHPGSPTPYSPLHSASGSKPGPQNRPLAPLDVDKRGGHPRGCRFRDLGEAHRNITGRSISAAYSATAGPGGLTGSISSSTDNSDMVSPRRNVTSPMTFGVPILYEASSPPSFGRRDRSPAVCTTPKHEETKDAVSPEDMIDEIFGFRSSSRASLSPAFVTSPFPTHSRHGSPALQLPNLPKMPHLSEERSFHDDNEDFSPLSLHTVPHYNRSSGSQMAMTVDSRDTTVRMYKQYQEFILNQPSPTPVPVQKTVYRRDGAEGRLATRQDGSPGGAINGSPVSDPTPHSSLLPSLGEGAGKTENASNGPKGSGGARTQSMIMSMPTRESLLYPKPLRVQSIRAEGKHTSLYSGIAVSGTGMTTDSEEDPFRYDKDAYKIFLHPSKERDVSTALNHISGINSHSQATLHGFENDLAVRQMSLRPPPIPKQYIKDDPFSSGPTRARSATPESADGFYDTSVIQPNWAVERSEYEVKVVLQDVSRNNSMNASSRPSAEVGRNNASNKYQRTSFFKPPQIASLSRRKGKENTMPSSELGDWETIATSVPGLGSIQLPLPPVHNGYGQGRNSRGNKMTGSSVADVSDDGSFSQMQFNEYASTDRIVQHPSGHEDSEESLQIRNMSGTKIPIMIPKQRVHRVNGFAQNTSRMLPQSQFSGGEAAAAFARKVSSPFRQLSGRRARPFSPTPLHPLPYKLGKGKPKFEFQQSFQASDRDTFGLKQVYEFQGMSSETGNTQSDTFNMTLSEDTSNQAGNRYSLRDSGSSASSHRTIHSFPFPLIPLPEAARKEAVRRQTAHMGVENLEMRPYWDRNDLTKGRMRISDRREHRSYQRSTTEFFSSLFAPSASTTQSSCYRTQRHSRLKKSRAIANDLTVPSTINTMTSIGDGMPQQGSTWASFVPFRLGSDSSGPSYFLRSAATKLHLDELGRKLHFQTRRPDFAFGTSSTLSRSNTPRLYPWDYPMRRQRERQERRTDPELRAIALPECHGIRGPHGRNKHTHDLERTGVPLDPEAFLSWNARHRRRVWFYCVLVASMFPFISVLVYMGTFNSALSWFTRGEVSRLNNQQRRVIFLVMILQFVLWPIVLGVVIWRTMV</sequence>
<feature type="compositionally biased region" description="Polar residues" evidence="1">
    <location>
        <begin position="284"/>
        <end position="296"/>
    </location>
</feature>
<reference evidence="3 4" key="1">
    <citation type="journal article" date="2013" name="BMC Genomics">
        <title>The genome and transcriptome of the pine saprophyte Ophiostoma piceae, and a comparison with the bark beetle-associated pine pathogen Grosmannia clavigera.</title>
        <authorList>
            <person name="Haridas S."/>
            <person name="Wang Y."/>
            <person name="Lim L."/>
            <person name="Massoumi Alamouti S."/>
            <person name="Jackman S."/>
            <person name="Docking R."/>
            <person name="Robertson G."/>
            <person name="Birol I."/>
            <person name="Bohlmann J."/>
            <person name="Breuil C."/>
        </authorList>
    </citation>
    <scope>NUCLEOTIDE SEQUENCE [LARGE SCALE GENOMIC DNA]</scope>
    <source>
        <strain evidence="3 4">UAMH 11346</strain>
    </source>
</reference>
<feature type="compositionally biased region" description="Polar residues" evidence="1">
    <location>
        <begin position="730"/>
        <end position="768"/>
    </location>
</feature>
<accession>S3CS96</accession>
<feature type="transmembrane region" description="Helical" evidence="2">
    <location>
        <begin position="1068"/>
        <end position="1089"/>
    </location>
</feature>
<dbReference type="AlphaFoldDB" id="S3CS96"/>
<evidence type="ECO:0000313" key="4">
    <source>
        <dbReference type="Proteomes" id="UP000016923"/>
    </source>
</evidence>
<feature type="region of interest" description="Disordered" evidence="1">
    <location>
        <begin position="115"/>
        <end position="139"/>
    </location>
</feature>
<feature type="region of interest" description="Disordered" evidence="1">
    <location>
        <begin position="267"/>
        <end position="321"/>
    </location>
</feature>
<proteinExistence type="predicted"/>
<keyword evidence="2" id="KW-0812">Transmembrane</keyword>
<dbReference type="VEuPathDB" id="FungiDB:F503_06713"/>
<keyword evidence="2" id="KW-1133">Transmembrane helix</keyword>